<evidence type="ECO:0000256" key="1">
    <source>
        <dbReference type="ARBA" id="ARBA00022618"/>
    </source>
</evidence>
<gene>
    <name evidence="5" type="primary">sepF</name>
    <name evidence="6" type="ORF">DCCM_2381</name>
</gene>
<keyword evidence="7" id="KW-1185">Reference proteome</keyword>
<dbReference type="Gene3D" id="3.30.110.150">
    <property type="entry name" value="SepF-like protein"/>
    <property type="match status" value="1"/>
</dbReference>
<keyword evidence="5" id="KW-0963">Cytoplasm</keyword>
<dbReference type="HAMAP" id="MF_01197">
    <property type="entry name" value="SepF"/>
    <property type="match status" value="1"/>
</dbReference>
<comment type="caution">
    <text evidence="6">The sequence shown here is derived from an EMBL/GenBank/DDBJ whole genome shotgun (WGS) entry which is preliminary data.</text>
</comment>
<reference evidence="7" key="1">
    <citation type="submission" date="2018-02" db="EMBL/GenBank/DDBJ databases">
        <title>Genome sequence of Desulfocucumis palustris strain NAW-5.</title>
        <authorList>
            <person name="Watanabe M."/>
            <person name="Kojima H."/>
            <person name="Fukui M."/>
        </authorList>
    </citation>
    <scope>NUCLEOTIDE SEQUENCE [LARGE SCALE GENOMIC DNA]</scope>
    <source>
        <strain evidence="7">NAW-5</strain>
    </source>
</reference>
<dbReference type="RefSeq" id="WP_104371699.1">
    <property type="nucleotide sequence ID" value="NZ_BFAV01000092.1"/>
</dbReference>
<dbReference type="Pfam" id="PF04472">
    <property type="entry name" value="SepF"/>
    <property type="match status" value="1"/>
</dbReference>
<dbReference type="Proteomes" id="UP000239549">
    <property type="component" value="Unassembled WGS sequence"/>
</dbReference>
<accession>A0A2L2XB33</accession>
<evidence type="ECO:0000256" key="3">
    <source>
        <dbReference type="ARBA" id="ARBA00023306"/>
    </source>
</evidence>
<dbReference type="EMBL" id="BFAV01000092">
    <property type="protein sequence ID" value="GBF33282.1"/>
    <property type="molecule type" value="Genomic_DNA"/>
</dbReference>
<dbReference type="InterPro" id="IPR007561">
    <property type="entry name" value="Cell_div_SepF/SepF-rel"/>
</dbReference>
<evidence type="ECO:0000256" key="4">
    <source>
        <dbReference type="ARBA" id="ARBA00044936"/>
    </source>
</evidence>
<proteinExistence type="inferred from homology"/>
<comment type="function">
    <text evidence="4 5">Cell division protein that is part of the divisome complex and is recruited early to the Z-ring. Probably stimulates Z-ring formation, perhaps through the cross-linking of FtsZ protofilaments. Its function overlaps with FtsA.</text>
</comment>
<comment type="subunit">
    <text evidence="5">Homodimer. Interacts with FtsZ.</text>
</comment>
<dbReference type="GO" id="GO:0005737">
    <property type="term" value="C:cytoplasm"/>
    <property type="evidence" value="ECO:0007669"/>
    <property type="project" value="UniProtKB-SubCell"/>
</dbReference>
<protein>
    <recommendedName>
        <fullName evidence="5">Cell division protein SepF</fullName>
    </recommendedName>
</protein>
<dbReference type="AlphaFoldDB" id="A0A2L2XB33"/>
<dbReference type="GO" id="GO:0000917">
    <property type="term" value="P:division septum assembly"/>
    <property type="evidence" value="ECO:0007669"/>
    <property type="project" value="UniProtKB-KW"/>
</dbReference>
<evidence type="ECO:0000313" key="6">
    <source>
        <dbReference type="EMBL" id="GBF33282.1"/>
    </source>
</evidence>
<evidence type="ECO:0000256" key="5">
    <source>
        <dbReference type="HAMAP-Rule" id="MF_01197"/>
    </source>
</evidence>
<keyword evidence="1 5" id="KW-0132">Cell division</keyword>
<organism evidence="6 7">
    <name type="scientific">Desulfocucumis palustris</name>
    <dbReference type="NCBI Taxonomy" id="1898651"/>
    <lineage>
        <taxon>Bacteria</taxon>
        <taxon>Bacillati</taxon>
        <taxon>Bacillota</taxon>
        <taxon>Clostridia</taxon>
        <taxon>Eubacteriales</taxon>
        <taxon>Desulfocucumaceae</taxon>
        <taxon>Desulfocucumis</taxon>
    </lineage>
</organism>
<dbReference type="OrthoDB" id="9815206at2"/>
<sequence>MAAKKLMDRMLGFMGFEEEPLEDEEKWRDDRYREEEEITPAKRRGQVVNLHAQRQMKVVVVEPHDFNEVQTIADNLKSRRPVIINLEKADAELAKRVVDFISGCTYALNGSLQKVGNGIFLSVPSNMDISCELKDQIKEQGILSWMR</sequence>
<dbReference type="InterPro" id="IPR023052">
    <property type="entry name" value="Cell_div_SepF"/>
</dbReference>
<dbReference type="GO" id="GO:0043093">
    <property type="term" value="P:FtsZ-dependent cytokinesis"/>
    <property type="evidence" value="ECO:0007669"/>
    <property type="project" value="UniProtKB-UniRule"/>
</dbReference>
<name>A0A2L2XB33_9FIRM</name>
<dbReference type="InterPro" id="IPR038594">
    <property type="entry name" value="SepF-like_sf"/>
</dbReference>
<dbReference type="PANTHER" id="PTHR35798">
    <property type="entry name" value="CELL DIVISION PROTEIN SEPF"/>
    <property type="match status" value="1"/>
</dbReference>
<keyword evidence="2 5" id="KW-0717">Septation</keyword>
<comment type="similarity">
    <text evidence="5">Belongs to the SepF family.</text>
</comment>
<keyword evidence="3 5" id="KW-0131">Cell cycle</keyword>
<evidence type="ECO:0000313" key="7">
    <source>
        <dbReference type="Proteomes" id="UP000239549"/>
    </source>
</evidence>
<comment type="subcellular location">
    <subcellularLocation>
        <location evidence="5">Cytoplasm</location>
    </subcellularLocation>
    <text evidence="5">Localizes to the division site, in a FtsZ-dependent manner.</text>
</comment>
<dbReference type="PANTHER" id="PTHR35798:SF1">
    <property type="entry name" value="CELL DIVISION PROTEIN SEPF"/>
    <property type="match status" value="1"/>
</dbReference>
<evidence type="ECO:0000256" key="2">
    <source>
        <dbReference type="ARBA" id="ARBA00023210"/>
    </source>
</evidence>